<dbReference type="InterPro" id="IPR042095">
    <property type="entry name" value="SUMF_sf"/>
</dbReference>
<comment type="caution">
    <text evidence="1">The sequence shown here is derived from an EMBL/GenBank/DDBJ whole genome shotgun (WGS) entry which is preliminary data.</text>
</comment>
<keyword evidence="2" id="KW-1185">Reference proteome</keyword>
<dbReference type="Gene3D" id="3.90.1580.10">
    <property type="entry name" value="paralog of FGE (formylglycine-generating enzyme)"/>
    <property type="match status" value="1"/>
</dbReference>
<sequence length="65" mass="7444">MGHRQRLGLWRDIADRPYDLTYRAVRGGSFFSDDQAAATDPAYRLCDPPFSSYVDLGFRICVYPP</sequence>
<name>A0ABP4YXS0_9ACTN</name>
<protein>
    <submittedName>
        <fullName evidence="1">Uncharacterized protein</fullName>
    </submittedName>
</protein>
<organism evidence="1 2">
    <name type="scientific">Luedemannella flava</name>
    <dbReference type="NCBI Taxonomy" id="349316"/>
    <lineage>
        <taxon>Bacteria</taxon>
        <taxon>Bacillati</taxon>
        <taxon>Actinomycetota</taxon>
        <taxon>Actinomycetes</taxon>
        <taxon>Micromonosporales</taxon>
        <taxon>Micromonosporaceae</taxon>
        <taxon>Luedemannella</taxon>
    </lineage>
</organism>
<dbReference type="Proteomes" id="UP001500218">
    <property type="component" value="Unassembled WGS sequence"/>
</dbReference>
<dbReference type="EMBL" id="BAAALT010000282">
    <property type="protein sequence ID" value="GAA1834113.1"/>
    <property type="molecule type" value="Genomic_DNA"/>
</dbReference>
<evidence type="ECO:0000313" key="1">
    <source>
        <dbReference type="EMBL" id="GAA1834113.1"/>
    </source>
</evidence>
<proteinExistence type="predicted"/>
<dbReference type="InterPro" id="IPR016187">
    <property type="entry name" value="CTDL_fold"/>
</dbReference>
<dbReference type="SUPFAM" id="SSF56436">
    <property type="entry name" value="C-type lectin-like"/>
    <property type="match status" value="1"/>
</dbReference>
<accession>A0ABP4YXS0</accession>
<gene>
    <name evidence="1" type="ORF">GCM10009682_60620</name>
</gene>
<reference evidence="2" key="1">
    <citation type="journal article" date="2019" name="Int. J. Syst. Evol. Microbiol.">
        <title>The Global Catalogue of Microorganisms (GCM) 10K type strain sequencing project: providing services to taxonomists for standard genome sequencing and annotation.</title>
        <authorList>
            <consortium name="The Broad Institute Genomics Platform"/>
            <consortium name="The Broad Institute Genome Sequencing Center for Infectious Disease"/>
            <person name="Wu L."/>
            <person name="Ma J."/>
        </authorList>
    </citation>
    <scope>NUCLEOTIDE SEQUENCE [LARGE SCALE GENOMIC DNA]</scope>
    <source>
        <strain evidence="2">JCM 13250</strain>
    </source>
</reference>
<evidence type="ECO:0000313" key="2">
    <source>
        <dbReference type="Proteomes" id="UP001500218"/>
    </source>
</evidence>